<dbReference type="RefSeq" id="WP_090288757.1">
    <property type="nucleotide sequence ID" value="NZ_FNCK01000001.1"/>
</dbReference>
<dbReference type="EMBL" id="FNCK01000001">
    <property type="protein sequence ID" value="SDF78770.1"/>
    <property type="molecule type" value="Genomic_DNA"/>
</dbReference>
<dbReference type="OrthoDB" id="1707128at2"/>
<keyword evidence="3" id="KW-1185">Reference proteome</keyword>
<dbReference type="InterPro" id="IPR010359">
    <property type="entry name" value="IrrE_HExxH"/>
</dbReference>
<accession>A0A1G7P020</accession>
<organism evidence="2 3">
    <name type="scientific">Facklamia miroungae</name>
    <dbReference type="NCBI Taxonomy" id="120956"/>
    <lineage>
        <taxon>Bacteria</taxon>
        <taxon>Bacillati</taxon>
        <taxon>Bacillota</taxon>
        <taxon>Bacilli</taxon>
        <taxon>Lactobacillales</taxon>
        <taxon>Aerococcaceae</taxon>
        <taxon>Facklamia</taxon>
    </lineage>
</organism>
<evidence type="ECO:0000259" key="1">
    <source>
        <dbReference type="Pfam" id="PF06114"/>
    </source>
</evidence>
<evidence type="ECO:0000313" key="3">
    <source>
        <dbReference type="Proteomes" id="UP000199708"/>
    </source>
</evidence>
<protein>
    <recommendedName>
        <fullName evidence="1">IrrE N-terminal-like domain-containing protein</fullName>
    </recommendedName>
</protein>
<proteinExistence type="predicted"/>
<dbReference type="STRING" id="120956.SAMN05421791_10147"/>
<feature type="domain" description="IrrE N-terminal-like" evidence="1">
    <location>
        <begin position="34"/>
        <end position="125"/>
    </location>
</feature>
<dbReference type="Proteomes" id="UP000199708">
    <property type="component" value="Unassembled WGS sequence"/>
</dbReference>
<reference evidence="2 3" key="1">
    <citation type="submission" date="2016-10" db="EMBL/GenBank/DDBJ databases">
        <authorList>
            <person name="de Groot N.N."/>
        </authorList>
    </citation>
    <scope>NUCLEOTIDE SEQUENCE [LARGE SCALE GENOMIC DNA]</scope>
    <source>
        <strain evidence="2 3">ATCC BAA-466</strain>
    </source>
</reference>
<name>A0A1G7P020_9LACT</name>
<gene>
    <name evidence="2" type="ORF">SAMN05421791_10147</name>
</gene>
<sequence>MNAFEKLLAEFDNELTFVFDKNIPDKLPGLICDHTVYLNNILPFDKAICVLSEEIGHYKTLPKGIDITDQSILFNRKLERKGREWGHRKLVPKEKLLEFIAKKDAVMRYELAEEFGVDEQFIEEAIDNYKRKGVI</sequence>
<dbReference type="Pfam" id="PF06114">
    <property type="entry name" value="Peptidase_M78"/>
    <property type="match status" value="1"/>
</dbReference>
<dbReference type="AlphaFoldDB" id="A0A1G7P020"/>
<evidence type="ECO:0000313" key="2">
    <source>
        <dbReference type="EMBL" id="SDF78770.1"/>
    </source>
</evidence>